<dbReference type="Pfam" id="PF11913">
    <property type="entry name" value="DUF3431"/>
    <property type="match status" value="1"/>
</dbReference>
<dbReference type="VEuPathDB" id="FungiDB:JI435_145540"/>
<dbReference type="EMBL" id="CH445356">
    <property type="protein sequence ID" value="EAT78094.2"/>
    <property type="molecule type" value="Genomic_DNA"/>
</dbReference>
<protein>
    <recommendedName>
        <fullName evidence="3">Glycosyltransferase 2-like domain-containing protein</fullName>
    </recommendedName>
</protein>
<dbReference type="RefSeq" id="XP_001804736.1">
    <property type="nucleotide sequence ID" value="XM_001804684.1"/>
</dbReference>
<proteinExistence type="predicted"/>
<dbReference type="HOGENOM" id="CLU_070890_1_0_1"/>
<accession>Q0U136</accession>
<dbReference type="PANTHER" id="PTHR37490">
    <property type="entry name" value="EXPRESSED PROTEIN"/>
    <property type="match status" value="1"/>
</dbReference>
<evidence type="ECO:0008006" key="3">
    <source>
        <dbReference type="Google" id="ProtNLM"/>
    </source>
</evidence>
<dbReference type="GeneID" id="5981572"/>
<sequence>MASLDRELKPEVAMEVVISMYKEPVGDVWSFIAGLKSAPETSKASVLIYTKDEDADIKNLKMRTGADEVVKLANIGREGETHLHHINKRWDSLARHTMFLQADVKFDREFYSRLGNYFDADRTGFLNLGRADVCDCDTCGDRHFWSDKKGLFPQYHNKIYNSSDCNNVVINYKGSFMVSAARVRGISKTIYNELWQAFTDQNSWAHQPEFLQGKSDSMNAPYFGYTMERMWSLLFQCSDMNVAWKCPSYMSGWRIGGEIADCQCFDNDAPR</sequence>
<gene>
    <name evidence="1" type="ORF">SNOG_14554</name>
</gene>
<dbReference type="InterPro" id="IPR021838">
    <property type="entry name" value="DUF3431"/>
</dbReference>
<name>Q0U136_PHANO</name>
<evidence type="ECO:0000313" key="1">
    <source>
        <dbReference type="EMBL" id="EAT78094.2"/>
    </source>
</evidence>
<dbReference type="eggNOG" id="ENOG502SEGI">
    <property type="taxonomic scope" value="Eukaryota"/>
</dbReference>
<reference evidence="2" key="1">
    <citation type="journal article" date="2007" name="Plant Cell">
        <title>Dothideomycete-plant interactions illuminated by genome sequencing and EST analysis of the wheat pathogen Stagonospora nodorum.</title>
        <authorList>
            <person name="Hane J.K."/>
            <person name="Lowe R.G."/>
            <person name="Solomon P.S."/>
            <person name="Tan K.C."/>
            <person name="Schoch C.L."/>
            <person name="Spatafora J.W."/>
            <person name="Crous P.W."/>
            <person name="Kodira C."/>
            <person name="Birren B.W."/>
            <person name="Galagan J.E."/>
            <person name="Torriani S.F."/>
            <person name="McDonald B.A."/>
            <person name="Oliver R.P."/>
        </authorList>
    </citation>
    <scope>NUCLEOTIDE SEQUENCE [LARGE SCALE GENOMIC DNA]</scope>
    <source>
        <strain evidence="2">SN15 / ATCC MYA-4574 / FGSC 10173</strain>
    </source>
</reference>
<dbReference type="KEGG" id="pno:SNOG_14554"/>
<dbReference type="AlphaFoldDB" id="Q0U136"/>
<evidence type="ECO:0000313" key="2">
    <source>
        <dbReference type="Proteomes" id="UP000001055"/>
    </source>
</evidence>
<dbReference type="Proteomes" id="UP000001055">
    <property type="component" value="Unassembled WGS sequence"/>
</dbReference>
<dbReference type="InParanoid" id="Q0U136"/>
<dbReference type="PANTHER" id="PTHR37490:SF1">
    <property type="entry name" value="GLYCOSYLTRANSFERASE 2-LIKE DOMAIN-CONTAINING PROTEIN"/>
    <property type="match status" value="1"/>
</dbReference>
<organism evidence="1 2">
    <name type="scientific">Phaeosphaeria nodorum (strain SN15 / ATCC MYA-4574 / FGSC 10173)</name>
    <name type="common">Glume blotch fungus</name>
    <name type="synonym">Parastagonospora nodorum</name>
    <dbReference type="NCBI Taxonomy" id="321614"/>
    <lineage>
        <taxon>Eukaryota</taxon>
        <taxon>Fungi</taxon>
        <taxon>Dikarya</taxon>
        <taxon>Ascomycota</taxon>
        <taxon>Pezizomycotina</taxon>
        <taxon>Dothideomycetes</taxon>
        <taxon>Pleosporomycetidae</taxon>
        <taxon>Pleosporales</taxon>
        <taxon>Pleosporineae</taxon>
        <taxon>Phaeosphaeriaceae</taxon>
        <taxon>Parastagonospora</taxon>
    </lineage>
</organism>